<dbReference type="Proteomes" id="UP000075883">
    <property type="component" value="Unassembled WGS sequence"/>
</dbReference>
<name>A0A182MSK2_9DIPT</name>
<evidence type="ECO:0000256" key="1">
    <source>
        <dbReference type="SAM" id="MobiDB-lite"/>
    </source>
</evidence>
<reference evidence="3" key="1">
    <citation type="submission" date="2013-09" db="EMBL/GenBank/DDBJ databases">
        <title>The Genome Sequence of Anopheles culicifacies species A.</title>
        <authorList>
            <consortium name="The Broad Institute Genomics Platform"/>
            <person name="Neafsey D.E."/>
            <person name="Besansky N."/>
            <person name="Howell P."/>
            <person name="Walton C."/>
            <person name="Young S.K."/>
            <person name="Zeng Q."/>
            <person name="Gargeya S."/>
            <person name="Fitzgerald M."/>
            <person name="Haas B."/>
            <person name="Abouelleil A."/>
            <person name="Allen A.W."/>
            <person name="Alvarado L."/>
            <person name="Arachchi H.M."/>
            <person name="Berlin A.M."/>
            <person name="Chapman S.B."/>
            <person name="Gainer-Dewar J."/>
            <person name="Goldberg J."/>
            <person name="Griggs A."/>
            <person name="Gujja S."/>
            <person name="Hansen M."/>
            <person name="Howarth C."/>
            <person name="Imamovic A."/>
            <person name="Ireland A."/>
            <person name="Larimer J."/>
            <person name="McCowan C."/>
            <person name="Murphy C."/>
            <person name="Pearson M."/>
            <person name="Poon T.W."/>
            <person name="Priest M."/>
            <person name="Roberts A."/>
            <person name="Saif S."/>
            <person name="Shea T."/>
            <person name="Sisk P."/>
            <person name="Sykes S."/>
            <person name="Wortman J."/>
            <person name="Nusbaum C."/>
            <person name="Birren B."/>
        </authorList>
    </citation>
    <scope>NUCLEOTIDE SEQUENCE [LARGE SCALE GENOMIC DNA]</scope>
    <source>
        <strain evidence="3">A-37</strain>
    </source>
</reference>
<feature type="region of interest" description="Disordered" evidence="1">
    <location>
        <begin position="112"/>
        <end position="137"/>
    </location>
</feature>
<proteinExistence type="predicted"/>
<accession>A0A182MSK2</accession>
<dbReference type="EnsemblMetazoa" id="ACUA025247-RA">
    <property type="protein sequence ID" value="ACUA025247-PA"/>
    <property type="gene ID" value="ACUA025247"/>
</dbReference>
<organism evidence="2 3">
    <name type="scientific">Anopheles culicifacies</name>
    <dbReference type="NCBI Taxonomy" id="139723"/>
    <lineage>
        <taxon>Eukaryota</taxon>
        <taxon>Metazoa</taxon>
        <taxon>Ecdysozoa</taxon>
        <taxon>Arthropoda</taxon>
        <taxon>Hexapoda</taxon>
        <taxon>Insecta</taxon>
        <taxon>Pterygota</taxon>
        <taxon>Neoptera</taxon>
        <taxon>Endopterygota</taxon>
        <taxon>Diptera</taxon>
        <taxon>Nematocera</taxon>
        <taxon>Culicoidea</taxon>
        <taxon>Culicidae</taxon>
        <taxon>Anophelinae</taxon>
        <taxon>Anopheles</taxon>
        <taxon>culicifacies species complex</taxon>
    </lineage>
</organism>
<evidence type="ECO:0000313" key="3">
    <source>
        <dbReference type="Proteomes" id="UP000075883"/>
    </source>
</evidence>
<reference evidence="2" key="2">
    <citation type="submission" date="2020-05" db="UniProtKB">
        <authorList>
            <consortium name="EnsemblMetazoa"/>
        </authorList>
    </citation>
    <scope>IDENTIFICATION</scope>
    <source>
        <strain evidence="2">A-37</strain>
    </source>
</reference>
<evidence type="ECO:0000313" key="2">
    <source>
        <dbReference type="EnsemblMetazoa" id="ACUA025247-PA"/>
    </source>
</evidence>
<dbReference type="VEuPathDB" id="VectorBase:ACUA025247"/>
<sequence length="137" mass="15334">MVLMLLLLLLLLLLLVLLSLLVLHSRGLVKGWNANERNRTVLVSVLLARCGGSGHRARLGLRFPTFTHHTTKMAPLPLQSFWKRVVVTIGTENPLEYECRTTVSVNGSPVEYHRFGDDGPGSRDAERRQQAKAHTMP</sequence>
<feature type="compositionally biased region" description="Basic and acidic residues" evidence="1">
    <location>
        <begin position="112"/>
        <end position="129"/>
    </location>
</feature>
<dbReference type="AlphaFoldDB" id="A0A182MSK2"/>
<protein>
    <submittedName>
        <fullName evidence="2">Uncharacterized protein</fullName>
    </submittedName>
</protein>
<dbReference type="EMBL" id="AXCM01001848">
    <property type="status" value="NOT_ANNOTATED_CDS"/>
    <property type="molecule type" value="Genomic_DNA"/>
</dbReference>
<keyword evidence="3" id="KW-1185">Reference proteome</keyword>